<dbReference type="Pfam" id="PF01408">
    <property type="entry name" value="GFO_IDH_MocA"/>
    <property type="match status" value="1"/>
</dbReference>
<evidence type="ECO:0000313" key="5">
    <source>
        <dbReference type="EMBL" id="ARZ68506.1"/>
    </source>
</evidence>
<dbReference type="AlphaFoldDB" id="A0A1Z2L2L2"/>
<dbReference type="SUPFAM" id="SSF51735">
    <property type="entry name" value="NAD(P)-binding Rossmann-fold domains"/>
    <property type="match status" value="1"/>
</dbReference>
<accession>A0A1Z2L2L2</accession>
<dbReference type="InterPro" id="IPR055080">
    <property type="entry name" value="Gal80p-like_C"/>
</dbReference>
<name>A0A1Z2L2L2_9ACTN</name>
<evidence type="ECO:0000313" key="6">
    <source>
        <dbReference type="Proteomes" id="UP000195755"/>
    </source>
</evidence>
<evidence type="ECO:0000256" key="1">
    <source>
        <dbReference type="ARBA" id="ARBA00023002"/>
    </source>
</evidence>
<protein>
    <submittedName>
        <fullName evidence="5">Oxidoreductase</fullName>
    </submittedName>
</protein>
<organism evidence="5 6">
    <name type="scientific">Streptomyces albireticuli</name>
    <dbReference type="NCBI Taxonomy" id="1940"/>
    <lineage>
        <taxon>Bacteria</taxon>
        <taxon>Bacillati</taxon>
        <taxon>Actinomycetota</taxon>
        <taxon>Actinomycetes</taxon>
        <taxon>Kitasatosporales</taxon>
        <taxon>Streptomycetaceae</taxon>
        <taxon>Streptomyces</taxon>
    </lineage>
</organism>
<dbReference type="InterPro" id="IPR050463">
    <property type="entry name" value="Gfo/Idh/MocA_oxidrdct_glycsds"/>
</dbReference>
<evidence type="ECO:0000259" key="3">
    <source>
        <dbReference type="Pfam" id="PF01408"/>
    </source>
</evidence>
<sequence length="386" mass="40316">MEAKKIRVGIIGADAERGWALRAHLPALRALPDFEISAVAARSPESARAAAHRFGAAHAFDDARQLAEHPDVDLVAVTVEVPAHAEPVRAALAAGKHVHCEWPLGRTTEEAVALAESAREAGVHHTIGLQARYAPAIGRARELIADGYVGRVTSATVYSALGTGAAGQVPAWAAYTLDRRNGAGLLEVAGGHTLDALQYVLGDFTELSAGLSVRTPVRTVAGTGATVEVTSPDHLLLNGTLADGVVVSAHIHGAKVSEARTRLEISGTRGDLALVSVGPNSAAGVRTGELRLLGSQVVDSAQREMPVPRRHRWAAGMPLGAEGFNVAQMYGRIASDLRTGARTTPGFEEGVRVHRLLDEIRRSAGAGLRQQVGEAPESGTEGSEAP</sequence>
<dbReference type="PANTHER" id="PTHR43818">
    <property type="entry name" value="BCDNA.GH03377"/>
    <property type="match status" value="1"/>
</dbReference>
<dbReference type="InterPro" id="IPR036291">
    <property type="entry name" value="NAD(P)-bd_dom_sf"/>
</dbReference>
<dbReference type="KEGG" id="salj:SMD11_2858"/>
<gene>
    <name evidence="5" type="ORF">SMD11_2858</name>
</gene>
<dbReference type="RefSeq" id="WP_087926793.1">
    <property type="nucleotide sequence ID" value="NZ_CP021744.1"/>
</dbReference>
<feature type="domain" description="Gfo/Idh/MocA-like oxidoreductase N-terminal" evidence="3">
    <location>
        <begin position="6"/>
        <end position="126"/>
    </location>
</feature>
<proteinExistence type="predicted"/>
<dbReference type="OrthoDB" id="9815825at2"/>
<keyword evidence="1" id="KW-0560">Oxidoreductase</keyword>
<dbReference type="GO" id="GO:0016491">
    <property type="term" value="F:oxidoreductase activity"/>
    <property type="evidence" value="ECO:0007669"/>
    <property type="project" value="UniProtKB-KW"/>
</dbReference>
<dbReference type="GO" id="GO:0000166">
    <property type="term" value="F:nucleotide binding"/>
    <property type="evidence" value="ECO:0007669"/>
    <property type="project" value="InterPro"/>
</dbReference>
<feature type="domain" description="Gal80p-like C-terminal" evidence="4">
    <location>
        <begin position="135"/>
        <end position="274"/>
    </location>
</feature>
<dbReference type="SUPFAM" id="SSF55347">
    <property type="entry name" value="Glyceraldehyde-3-phosphate dehydrogenase-like, C-terminal domain"/>
    <property type="match status" value="1"/>
</dbReference>
<dbReference type="Pfam" id="PF22685">
    <property type="entry name" value="Gal80p_C-like"/>
    <property type="match status" value="1"/>
</dbReference>
<feature type="region of interest" description="Disordered" evidence="2">
    <location>
        <begin position="364"/>
        <end position="386"/>
    </location>
</feature>
<dbReference type="Proteomes" id="UP000195755">
    <property type="component" value="Chromosome"/>
</dbReference>
<dbReference type="EMBL" id="CP021744">
    <property type="protein sequence ID" value="ARZ68506.1"/>
    <property type="molecule type" value="Genomic_DNA"/>
</dbReference>
<dbReference type="InterPro" id="IPR000683">
    <property type="entry name" value="Gfo/Idh/MocA-like_OxRdtase_N"/>
</dbReference>
<dbReference type="Gene3D" id="3.30.360.10">
    <property type="entry name" value="Dihydrodipicolinate Reductase, domain 2"/>
    <property type="match status" value="1"/>
</dbReference>
<reference evidence="5 6" key="1">
    <citation type="submission" date="2017-06" db="EMBL/GenBank/DDBJ databases">
        <title>Streptomyces albireticuli Genome sequencing and assembly.</title>
        <authorList>
            <person name="Wang Y."/>
            <person name="Du B."/>
            <person name="Ding Y."/>
            <person name="Liu H."/>
            <person name="Hou Q."/>
            <person name="Liu K."/>
            <person name="Yao L."/>
            <person name="Wang C."/>
        </authorList>
    </citation>
    <scope>NUCLEOTIDE SEQUENCE [LARGE SCALE GENOMIC DNA]</scope>
    <source>
        <strain evidence="5 6">MDJK11</strain>
    </source>
</reference>
<evidence type="ECO:0000259" key="4">
    <source>
        <dbReference type="Pfam" id="PF22685"/>
    </source>
</evidence>
<evidence type="ECO:0000256" key="2">
    <source>
        <dbReference type="SAM" id="MobiDB-lite"/>
    </source>
</evidence>
<dbReference type="Gene3D" id="3.40.50.720">
    <property type="entry name" value="NAD(P)-binding Rossmann-like Domain"/>
    <property type="match status" value="1"/>
</dbReference>
<dbReference type="PANTHER" id="PTHR43818:SF11">
    <property type="entry name" value="BCDNA.GH03377"/>
    <property type="match status" value="1"/>
</dbReference>